<keyword evidence="3" id="KW-0805">Transcription regulation</keyword>
<dbReference type="STRING" id="407821.A0A087T4T6"/>
<feature type="domain" description="Grh/CP2 DB" evidence="9">
    <location>
        <begin position="175"/>
        <end position="407"/>
    </location>
</feature>
<dbReference type="Proteomes" id="UP000054359">
    <property type="component" value="Unassembled WGS sequence"/>
</dbReference>
<accession>A0A087T4T6</accession>
<dbReference type="Pfam" id="PF04516">
    <property type="entry name" value="CP2"/>
    <property type="match status" value="1"/>
</dbReference>
<dbReference type="InterPro" id="IPR057520">
    <property type="entry name" value="GRHL1/CP2_C"/>
</dbReference>
<dbReference type="SUPFAM" id="SSF47769">
    <property type="entry name" value="SAM/Pointed domain"/>
    <property type="match status" value="1"/>
</dbReference>
<evidence type="ECO:0000256" key="8">
    <source>
        <dbReference type="SAM" id="MobiDB-lite"/>
    </source>
</evidence>
<dbReference type="Gene3D" id="1.10.150.50">
    <property type="entry name" value="Transcription Factor, Ets-1"/>
    <property type="match status" value="1"/>
</dbReference>
<dbReference type="PANTHER" id="PTHR11037">
    <property type="entry name" value="TRANSCRIPTION FACTOR CP2"/>
    <property type="match status" value="1"/>
</dbReference>
<dbReference type="InterPro" id="IPR013761">
    <property type="entry name" value="SAM/pointed_sf"/>
</dbReference>
<dbReference type="OrthoDB" id="9996779at2759"/>
<evidence type="ECO:0000313" key="10">
    <source>
        <dbReference type="EMBL" id="KFM60125.1"/>
    </source>
</evidence>
<dbReference type="PANTHER" id="PTHR11037:SF21">
    <property type="entry name" value="GEMINI, ISOFORM C"/>
    <property type="match status" value="1"/>
</dbReference>
<evidence type="ECO:0000313" key="11">
    <source>
        <dbReference type="Proteomes" id="UP000054359"/>
    </source>
</evidence>
<dbReference type="InterPro" id="IPR040167">
    <property type="entry name" value="TF_CP2-like"/>
</dbReference>
<dbReference type="Pfam" id="PF18016">
    <property type="entry name" value="SAM_3"/>
    <property type="match status" value="1"/>
</dbReference>
<feature type="compositionally biased region" description="Basic and acidic residues" evidence="8">
    <location>
        <begin position="453"/>
        <end position="462"/>
    </location>
</feature>
<dbReference type="PROSITE" id="PS51968">
    <property type="entry name" value="GRH_CP2_DB"/>
    <property type="match status" value="1"/>
</dbReference>
<organism evidence="10 11">
    <name type="scientific">Stegodyphus mimosarum</name>
    <name type="common">African social velvet spider</name>
    <dbReference type="NCBI Taxonomy" id="407821"/>
    <lineage>
        <taxon>Eukaryota</taxon>
        <taxon>Metazoa</taxon>
        <taxon>Ecdysozoa</taxon>
        <taxon>Arthropoda</taxon>
        <taxon>Chelicerata</taxon>
        <taxon>Arachnida</taxon>
        <taxon>Araneae</taxon>
        <taxon>Araneomorphae</taxon>
        <taxon>Entelegynae</taxon>
        <taxon>Eresoidea</taxon>
        <taxon>Eresidae</taxon>
        <taxon>Stegodyphus</taxon>
    </lineage>
</organism>
<feature type="region of interest" description="Disordered" evidence="8">
    <location>
        <begin position="426"/>
        <end position="462"/>
    </location>
</feature>
<sequence length="652" mass="73026">MSTVQSWTGDAIDVALAADFEGSLSCLGIELGTENYDMSAPLHSLIQSVSTADYSAPQENDDTSPSRGSPFPPVEPVRTTYSAQAKKTRLPLSADEDVSSAIKRFCVNSEDKENTDSSQSSRCRHSSSVPDLRTTGSPSLTTVSVLSPSMLTSQMLTISDSPPPFMIRDISPNLKNTGFQYVLGAATSIATKINEETMTYLNQGQSYEIKLKKLGDLTEMRGKMLKSIIRVGFQERRLQYSEKEQIAQWQSQRVGERILEIDVPLSYGVYEVSNDPNNIHICEFLWDPTNETGVFIRLNCISTEFTPKKHGGEKGAPFRIQIETFSYAENYTQRVHVASCQVKVFKPKGADRKHKTDREKMSKRPQAEQDKYKTSYDCTVFSECAPDALYITVPSSNIIPSSPPPVSTTPSSSCFSSKVSSPENKIVISSQRSTKFERRKSESIDLTDGPSLSHDKSPTNEKAEIPAEVDVKEDHDLIPPSIKLLEKPEKKSLSIESTIAETANWLRQHNFADFVQAFTNYNGLDMLRLSQDDCIKICNLTDGVRLYNSLHCRPVLAKKAIFARLENEEVFRAVYLHELCALYLIAKLSVLFHIPVENIHDLRLRTGTSANYTVTDEVVANMKDNSLYIIEPLLYDHSVDKFILLLKPYEEQ</sequence>
<dbReference type="InterPro" id="IPR041418">
    <property type="entry name" value="SAM_3"/>
</dbReference>
<reference evidence="10 11" key="1">
    <citation type="submission" date="2013-11" db="EMBL/GenBank/DDBJ databases">
        <title>Genome sequencing of Stegodyphus mimosarum.</title>
        <authorList>
            <person name="Bechsgaard J."/>
        </authorList>
    </citation>
    <scope>NUCLEOTIDE SEQUENCE [LARGE SCALE GENOMIC DNA]</scope>
</reference>
<protein>
    <submittedName>
        <fullName evidence="10">Transcription factor CP2</fullName>
    </submittedName>
</protein>
<keyword evidence="11" id="KW-1185">Reference proteome</keyword>
<dbReference type="GO" id="GO:0001228">
    <property type="term" value="F:DNA-binding transcription activator activity, RNA polymerase II-specific"/>
    <property type="evidence" value="ECO:0007669"/>
    <property type="project" value="TreeGrafter"/>
</dbReference>
<keyword evidence="5" id="KW-0804">Transcription</keyword>
<feature type="non-terminal residue" evidence="10">
    <location>
        <position position="652"/>
    </location>
</feature>
<evidence type="ECO:0000256" key="1">
    <source>
        <dbReference type="ARBA" id="ARBA00004123"/>
    </source>
</evidence>
<gene>
    <name evidence="10" type="ORF">X975_16288</name>
</gene>
<keyword evidence="6 7" id="KW-0539">Nucleus</keyword>
<feature type="region of interest" description="Disordered" evidence="8">
    <location>
        <begin position="109"/>
        <end position="140"/>
    </location>
</feature>
<feature type="region of interest" description="Disordered" evidence="8">
    <location>
        <begin position="349"/>
        <end position="369"/>
    </location>
</feature>
<comment type="similarity">
    <text evidence="2">Belongs to the grh/CP2 family. CP2 subfamily.</text>
</comment>
<dbReference type="AlphaFoldDB" id="A0A087T4T6"/>
<evidence type="ECO:0000256" key="5">
    <source>
        <dbReference type="ARBA" id="ARBA00023163"/>
    </source>
</evidence>
<evidence type="ECO:0000256" key="4">
    <source>
        <dbReference type="ARBA" id="ARBA00023125"/>
    </source>
</evidence>
<evidence type="ECO:0000256" key="2">
    <source>
        <dbReference type="ARBA" id="ARBA00010852"/>
    </source>
</evidence>
<evidence type="ECO:0000256" key="3">
    <source>
        <dbReference type="ARBA" id="ARBA00023015"/>
    </source>
</evidence>
<dbReference type="InterPro" id="IPR007604">
    <property type="entry name" value="CP2"/>
</dbReference>
<dbReference type="GO" id="GO:0005634">
    <property type="term" value="C:nucleus"/>
    <property type="evidence" value="ECO:0007669"/>
    <property type="project" value="UniProtKB-SubCell"/>
</dbReference>
<dbReference type="Pfam" id="PF25416">
    <property type="entry name" value="GRHL1_C"/>
    <property type="match status" value="1"/>
</dbReference>
<evidence type="ECO:0000256" key="7">
    <source>
        <dbReference type="PROSITE-ProRule" id="PRU01313"/>
    </source>
</evidence>
<keyword evidence="4 7" id="KW-0238">DNA-binding</keyword>
<evidence type="ECO:0000256" key="6">
    <source>
        <dbReference type="ARBA" id="ARBA00023242"/>
    </source>
</evidence>
<feature type="region of interest" description="Disordered" evidence="8">
    <location>
        <begin position="52"/>
        <end position="94"/>
    </location>
</feature>
<dbReference type="GO" id="GO:0000978">
    <property type="term" value="F:RNA polymerase II cis-regulatory region sequence-specific DNA binding"/>
    <property type="evidence" value="ECO:0007669"/>
    <property type="project" value="TreeGrafter"/>
</dbReference>
<dbReference type="OMA" id="THINQVY"/>
<name>A0A087T4T6_STEMI</name>
<comment type="subcellular location">
    <subcellularLocation>
        <location evidence="1 7">Nucleus</location>
    </subcellularLocation>
</comment>
<feature type="compositionally biased region" description="Basic and acidic residues" evidence="8">
    <location>
        <begin position="434"/>
        <end position="443"/>
    </location>
</feature>
<evidence type="ECO:0000259" key="9">
    <source>
        <dbReference type="PROSITE" id="PS51968"/>
    </source>
</evidence>
<proteinExistence type="inferred from homology"/>
<dbReference type="EMBL" id="KK113396">
    <property type="protein sequence ID" value="KFM60125.1"/>
    <property type="molecule type" value="Genomic_DNA"/>
</dbReference>